<keyword evidence="1" id="KW-0472">Membrane</keyword>
<protein>
    <submittedName>
        <fullName evidence="2">Uncharacterized protein</fullName>
    </submittedName>
</protein>
<proteinExistence type="predicted"/>
<feature type="transmembrane region" description="Helical" evidence="1">
    <location>
        <begin position="12"/>
        <end position="29"/>
    </location>
</feature>
<keyword evidence="1" id="KW-1133">Transmembrane helix</keyword>
<dbReference type="Proteomes" id="UP000002634">
    <property type="component" value="Chromosome"/>
</dbReference>
<evidence type="ECO:0000313" key="2">
    <source>
        <dbReference type="EMBL" id="ACY85920.1"/>
    </source>
</evidence>
<dbReference type="EMBL" id="CP001135">
    <property type="protein sequence ID" value="ACY85920.1"/>
    <property type="molecule type" value="Genomic_DNA"/>
</dbReference>
<sequence>MHHLSESPLVLIHMTVLNTNIIGLYVRLFQRTKMLETSLYSWNIMKM</sequence>
<keyword evidence="1" id="KW-0812">Transmembrane</keyword>
<dbReference type="KEGG" id="etr:ETAE_3089"/>
<evidence type="ECO:0000313" key="3">
    <source>
        <dbReference type="Proteomes" id="UP000002634"/>
    </source>
</evidence>
<accession>A0AAU8PQJ6</accession>
<name>A0AAU8PQJ6_EDWPI</name>
<dbReference type="AlphaFoldDB" id="A0AAU8PQJ6"/>
<reference evidence="2 3" key="1">
    <citation type="journal article" date="2009" name="PLoS ONE">
        <title>Genome sequence of the versatile fish pathogen Edwardsiella tarda provides insights into its adaptation to broad host ranges and intracellular niches.</title>
        <authorList>
            <person name="Wang Q."/>
            <person name="Yang M."/>
            <person name="Xiao J."/>
            <person name="Wu H."/>
            <person name="Wang X."/>
            <person name="Lv Y."/>
            <person name="Xu L."/>
            <person name="Zheng H."/>
            <person name="Wang S."/>
            <person name="Zhao G."/>
            <person name="Liu Q."/>
            <person name="Zhang Y."/>
        </authorList>
    </citation>
    <scope>NUCLEOTIDE SEQUENCE [LARGE SCALE GENOMIC DNA]</scope>
    <source>
        <strain evidence="3">EIB202 / CCTCC M208068</strain>
    </source>
</reference>
<keyword evidence="3" id="KW-1185">Reference proteome</keyword>
<gene>
    <name evidence="2" type="ordered locus">ETAE_3089</name>
</gene>
<evidence type="ECO:0000256" key="1">
    <source>
        <dbReference type="SAM" id="Phobius"/>
    </source>
</evidence>
<organism evidence="2 3">
    <name type="scientific">Edwardsiella piscicida</name>
    <dbReference type="NCBI Taxonomy" id="1263550"/>
    <lineage>
        <taxon>Bacteria</taxon>
        <taxon>Pseudomonadati</taxon>
        <taxon>Pseudomonadota</taxon>
        <taxon>Gammaproteobacteria</taxon>
        <taxon>Enterobacterales</taxon>
        <taxon>Hafniaceae</taxon>
        <taxon>Edwardsiella</taxon>
    </lineage>
</organism>